<protein>
    <submittedName>
        <fullName evidence="1">Uncharacterized protein</fullName>
    </submittedName>
</protein>
<reference evidence="1 2" key="1">
    <citation type="submission" date="2018-09" db="EMBL/GenBank/DDBJ databases">
        <title>Phylogenetic diversity of Pectobacterium and Dickeya strains causing blackleg disease of potato in Morocco.</title>
        <authorList>
            <person name="Oulghazi S."/>
            <person name="Moumni M."/>
            <person name="Faure D."/>
        </authorList>
    </citation>
    <scope>NUCLEOTIDE SEQUENCE [LARGE SCALE GENOMIC DNA]</scope>
    <source>
        <strain evidence="1 2">S1.15.11.2D</strain>
    </source>
</reference>
<name>A0A419B2A3_PECCA</name>
<comment type="caution">
    <text evidence="1">The sequence shown here is derived from an EMBL/GenBank/DDBJ whole genome shotgun (WGS) entry which is preliminary data.</text>
</comment>
<dbReference type="EMBL" id="QZDH01000001">
    <property type="protein sequence ID" value="RJL55752.1"/>
    <property type="molecule type" value="Genomic_DNA"/>
</dbReference>
<gene>
    <name evidence="1" type="ORF">D5071_00120</name>
</gene>
<accession>A0A419B2A3</accession>
<dbReference type="AlphaFoldDB" id="A0A419B2A3"/>
<proteinExistence type="predicted"/>
<evidence type="ECO:0000313" key="1">
    <source>
        <dbReference type="EMBL" id="RJL55752.1"/>
    </source>
</evidence>
<organism evidence="1 2">
    <name type="scientific">Pectobacterium carotovorum</name>
    <name type="common">Erwinia carotovora</name>
    <dbReference type="NCBI Taxonomy" id="554"/>
    <lineage>
        <taxon>Bacteria</taxon>
        <taxon>Pseudomonadati</taxon>
        <taxon>Pseudomonadota</taxon>
        <taxon>Gammaproteobacteria</taxon>
        <taxon>Enterobacterales</taxon>
        <taxon>Pectobacteriaceae</taxon>
        <taxon>Pectobacterium</taxon>
    </lineage>
</organism>
<evidence type="ECO:0000313" key="2">
    <source>
        <dbReference type="Proteomes" id="UP000283655"/>
    </source>
</evidence>
<dbReference type="Proteomes" id="UP000283655">
    <property type="component" value="Unassembled WGS sequence"/>
</dbReference>
<sequence>MHFTIGSIIFPSDSKDATRLYLGFLIKTLHTLDIHFSGYGSDPLALAEKYVTGGITCEQCKAESLDWWRYIDSQDAVQAFHDRDVLMARLAICLLSFDENDASDLGESLSWFIEVIGFMEADVDKAIEIMINYFEQRSA</sequence>
<dbReference type="RefSeq" id="WP_104212606.1">
    <property type="nucleotide sequence ID" value="NZ_QZDH01000001.1"/>
</dbReference>